<organism evidence="3 4">
    <name type="scientific">Catenovulum adriaticum</name>
    <dbReference type="NCBI Taxonomy" id="2984846"/>
    <lineage>
        <taxon>Bacteria</taxon>
        <taxon>Pseudomonadati</taxon>
        <taxon>Pseudomonadota</taxon>
        <taxon>Gammaproteobacteria</taxon>
        <taxon>Alteromonadales</taxon>
        <taxon>Alteromonadaceae</taxon>
        <taxon>Catenovulum</taxon>
    </lineage>
</organism>
<dbReference type="Gene3D" id="3.40.390.10">
    <property type="entry name" value="Collagenase (Catalytic Domain)"/>
    <property type="match status" value="1"/>
</dbReference>
<name>A0ABY7ALX5_9ALTE</name>
<dbReference type="InterPro" id="IPR013783">
    <property type="entry name" value="Ig-like_fold"/>
</dbReference>
<keyword evidence="1" id="KW-0812">Transmembrane</keyword>
<dbReference type="Pfam" id="PF17963">
    <property type="entry name" value="Big_9"/>
    <property type="match status" value="1"/>
</dbReference>
<dbReference type="Proteomes" id="UP001163726">
    <property type="component" value="Chromosome"/>
</dbReference>
<dbReference type="InterPro" id="IPR024079">
    <property type="entry name" value="MetalloPept_cat_dom_sf"/>
</dbReference>
<dbReference type="Pfam" id="PF13583">
    <property type="entry name" value="Reprolysin_4"/>
    <property type="match status" value="1"/>
</dbReference>
<gene>
    <name evidence="3" type="ORF">OLW01_11280</name>
</gene>
<evidence type="ECO:0000313" key="4">
    <source>
        <dbReference type="Proteomes" id="UP001163726"/>
    </source>
</evidence>
<evidence type="ECO:0000313" key="3">
    <source>
        <dbReference type="EMBL" id="WAJ69732.1"/>
    </source>
</evidence>
<feature type="chain" id="PRO_5047430370" evidence="2">
    <location>
        <begin position="19"/>
        <end position="769"/>
    </location>
</feature>
<keyword evidence="1" id="KW-1133">Transmembrane helix</keyword>
<keyword evidence="4" id="KW-1185">Reference proteome</keyword>
<proteinExistence type="predicted"/>
<dbReference type="RefSeq" id="WP_268074016.1">
    <property type="nucleotide sequence ID" value="NZ_CP109965.1"/>
</dbReference>
<feature type="transmembrane region" description="Helical" evidence="1">
    <location>
        <begin position="740"/>
        <end position="757"/>
    </location>
</feature>
<dbReference type="EMBL" id="CP109965">
    <property type="protein sequence ID" value="WAJ69732.1"/>
    <property type="molecule type" value="Genomic_DNA"/>
</dbReference>
<keyword evidence="1" id="KW-0472">Membrane</keyword>
<dbReference type="SUPFAM" id="SSF55486">
    <property type="entry name" value="Metalloproteases ('zincins'), catalytic domain"/>
    <property type="match status" value="1"/>
</dbReference>
<sequence length="769" mass="84648">MKLFSLLFGALLSYSSYAQNTNWQPITPQLISNANLTSSVLLHDNAILIKSLNTRFKNDLKQIAKTGIKYELSLPQHNDKQLIYIVQYSPIMANELAAKHADILTFKGHKKGDKSQRGRFDLGPNGFYASYQIDQVRYYLDEHTSDNLFELYPYQNKAQVNETILNYAKPQLSRKGSLDIGQRELTTYRLAVATTGEYANYFINRQQNVLNAIVTTINRVNDIFARDLAIRLELVANNDELIYTNPNEDPFTNSDSEADLNSTQTTVDNIIGSNNYDIGHLFTTNPGGIAQVGSICFNGFKAQGTSGSPNPTGDGFNIDLVSHEIGHQFGATHSFNATSGFCGDSRSSNNAYELGSGVTIMGYAGICDDENIANRTMAVFHSKNIEQIYKTINSNQTTGSCGITQAANNQAPVADAGKNYTIAQNTPFVLTGSATDIENDTLTYSWEQIDLGDSTSAPSDWANNGNGPLFRNWLPDTSPQRFFPRIDDLANNRNTPAELLPTTNRTMLFKLAVRDQQGGIGTDDTQITVDANVGPLTVTSPTNNSLFSGQENININWEVNQTQTLCPQVNILLSDDNAQTFKYTLANAVENTGSAQITLPNIDTLLAKIMVICNDNIFFNLSPGNFEIIPVSNTAPSAQNDAFTLNTSNNDTLILDVLNNDTDADNDILLITQTNYQGNGSVIINDNQITYMPATNFTGTETFSYTISDGQITDNANISVQVTATTANPELEIDMKKGGVLYKSSICLIFLLNFVRFRKKLKNKQTRVT</sequence>
<protein>
    <submittedName>
        <fullName evidence="3">M12 family metallo-peptidase</fullName>
    </submittedName>
</protein>
<dbReference type="Gene3D" id="2.60.40.10">
    <property type="entry name" value="Immunoglobulins"/>
    <property type="match status" value="1"/>
</dbReference>
<keyword evidence="2" id="KW-0732">Signal</keyword>
<evidence type="ECO:0000256" key="2">
    <source>
        <dbReference type="SAM" id="SignalP"/>
    </source>
</evidence>
<evidence type="ECO:0000256" key="1">
    <source>
        <dbReference type="SAM" id="Phobius"/>
    </source>
</evidence>
<feature type="signal peptide" evidence="2">
    <location>
        <begin position="1"/>
        <end position="18"/>
    </location>
</feature>
<accession>A0ABY7ALX5</accession>
<reference evidence="3" key="1">
    <citation type="submission" date="2022-10" db="EMBL/GenBank/DDBJ databases">
        <title>Catenovulum adriacola sp. nov. isolated in the Harbour of Susak.</title>
        <authorList>
            <person name="Schoch T."/>
            <person name="Reich S.J."/>
            <person name="Stoeferle S."/>
            <person name="Flaiz M."/>
            <person name="Kazda M."/>
            <person name="Riedel C.U."/>
            <person name="Duerre P."/>
        </authorList>
    </citation>
    <scope>NUCLEOTIDE SEQUENCE</scope>
    <source>
        <strain evidence="3">TS8</strain>
    </source>
</reference>
<dbReference type="Gene3D" id="2.60.40.2810">
    <property type="match status" value="1"/>
</dbReference>